<evidence type="ECO:0008006" key="6">
    <source>
        <dbReference type="Google" id="ProtNLM"/>
    </source>
</evidence>
<accession>A0A7W3PI87</accession>
<reference evidence="3 5" key="2">
    <citation type="submission" date="2020-07" db="EMBL/GenBank/DDBJ databases">
        <title>Sequencing the genomes of 1000 actinobacteria strains.</title>
        <authorList>
            <person name="Klenk H.-P."/>
        </authorList>
    </citation>
    <scope>NUCLEOTIDE SEQUENCE [LARGE SCALE GENOMIC DNA]</scope>
    <source>
        <strain evidence="3 5">DSM 10309</strain>
    </source>
</reference>
<sequence>MKRIILPAVAILLTVSVAVNGCSAAVQEQPDDVREESITMKLPEAKRIAQDIAIEVVAVVPRPLISTVEQKPKGSLLSCSNGGHHWAGHTTVEFVATLDAVPVFEAGVRAWNQREGWHAELDYMFDRSPQFVLTGPGDSVYLMSMDPDLGSAHVSSFSPCIEVKPGEVRGPFY</sequence>
<dbReference type="Proteomes" id="UP000522688">
    <property type="component" value="Unassembled WGS sequence"/>
</dbReference>
<evidence type="ECO:0000256" key="1">
    <source>
        <dbReference type="SAM" id="SignalP"/>
    </source>
</evidence>
<gene>
    <name evidence="3" type="ORF">FB463_001414</name>
    <name evidence="2" type="ORF">FFA01_27020</name>
</gene>
<dbReference type="OrthoDB" id="5020006at2"/>
<dbReference type="EMBL" id="JACGWW010000002">
    <property type="protein sequence ID" value="MBA8813165.1"/>
    <property type="molecule type" value="Genomic_DNA"/>
</dbReference>
<dbReference type="RefSeq" id="WP_146856717.1">
    <property type="nucleotide sequence ID" value="NZ_BAAAHR010000002.1"/>
</dbReference>
<evidence type="ECO:0000313" key="3">
    <source>
        <dbReference type="EMBL" id="MBA8813165.1"/>
    </source>
</evidence>
<reference evidence="2 4" key="1">
    <citation type="submission" date="2019-07" db="EMBL/GenBank/DDBJ databases">
        <title>Whole genome shotgun sequence of Frigoribacterium faeni NBRC 103066.</title>
        <authorList>
            <person name="Hosoyama A."/>
            <person name="Uohara A."/>
            <person name="Ohji S."/>
            <person name="Ichikawa N."/>
        </authorList>
    </citation>
    <scope>NUCLEOTIDE SEQUENCE [LARGE SCALE GENOMIC DNA]</scope>
    <source>
        <strain evidence="2 4">NBRC 103066</strain>
    </source>
</reference>
<dbReference type="Proteomes" id="UP000321154">
    <property type="component" value="Unassembled WGS sequence"/>
</dbReference>
<evidence type="ECO:0000313" key="5">
    <source>
        <dbReference type="Proteomes" id="UP000522688"/>
    </source>
</evidence>
<protein>
    <recommendedName>
        <fullName evidence="6">Lipoprotein</fullName>
    </recommendedName>
</protein>
<evidence type="ECO:0000313" key="2">
    <source>
        <dbReference type="EMBL" id="GEK84393.1"/>
    </source>
</evidence>
<feature type="signal peptide" evidence="1">
    <location>
        <begin position="1"/>
        <end position="24"/>
    </location>
</feature>
<organism evidence="3 5">
    <name type="scientific">Frigoribacterium faeni</name>
    <dbReference type="NCBI Taxonomy" id="145483"/>
    <lineage>
        <taxon>Bacteria</taxon>
        <taxon>Bacillati</taxon>
        <taxon>Actinomycetota</taxon>
        <taxon>Actinomycetes</taxon>
        <taxon>Micrococcales</taxon>
        <taxon>Microbacteriaceae</taxon>
        <taxon>Frigoribacterium</taxon>
    </lineage>
</organism>
<name>A0A7W3PI87_9MICO</name>
<dbReference type="AlphaFoldDB" id="A0A7W3PI87"/>
<dbReference type="EMBL" id="BJUV01000036">
    <property type="protein sequence ID" value="GEK84393.1"/>
    <property type="molecule type" value="Genomic_DNA"/>
</dbReference>
<keyword evidence="4" id="KW-1185">Reference proteome</keyword>
<evidence type="ECO:0000313" key="4">
    <source>
        <dbReference type="Proteomes" id="UP000321154"/>
    </source>
</evidence>
<comment type="caution">
    <text evidence="3">The sequence shown here is derived from an EMBL/GenBank/DDBJ whole genome shotgun (WGS) entry which is preliminary data.</text>
</comment>
<proteinExistence type="predicted"/>
<feature type="chain" id="PRO_5031222119" description="Lipoprotein" evidence="1">
    <location>
        <begin position="25"/>
        <end position="173"/>
    </location>
</feature>
<keyword evidence="1" id="KW-0732">Signal</keyword>